<evidence type="ECO:0000256" key="3">
    <source>
        <dbReference type="ARBA" id="ARBA00022692"/>
    </source>
</evidence>
<dbReference type="PANTHER" id="PTHR46595">
    <property type="entry name" value="60S RIBOSOMAL PROTEIN L34"/>
    <property type="match status" value="1"/>
</dbReference>
<keyword evidence="3 10" id="KW-0812">Transmembrane</keyword>
<evidence type="ECO:0000256" key="2">
    <source>
        <dbReference type="ARBA" id="ARBA00009875"/>
    </source>
</evidence>
<keyword evidence="4" id="KW-0689">Ribosomal protein</keyword>
<dbReference type="Gene3D" id="6.20.340.10">
    <property type="match status" value="1"/>
</dbReference>
<keyword evidence="5 10" id="KW-1133">Transmembrane helix</keyword>
<evidence type="ECO:0000256" key="9">
    <source>
        <dbReference type="ARBA" id="ARBA00035333"/>
    </source>
</evidence>
<dbReference type="Proteomes" id="UP001482620">
    <property type="component" value="Unassembled WGS sequence"/>
</dbReference>
<dbReference type="Pfam" id="PF01199">
    <property type="entry name" value="Ribosomal_L34e"/>
    <property type="match status" value="1"/>
</dbReference>
<dbReference type="EMBL" id="JAHRIQ010048883">
    <property type="protein sequence ID" value="MEQ2237405.1"/>
    <property type="molecule type" value="Genomic_DNA"/>
</dbReference>
<name>A0ABV0TWV6_9TELE</name>
<dbReference type="InterPro" id="IPR008195">
    <property type="entry name" value="Ribosomal_eL34"/>
</dbReference>
<evidence type="ECO:0000256" key="1">
    <source>
        <dbReference type="ARBA" id="ARBA00004141"/>
    </source>
</evidence>
<comment type="subcellular location">
    <subcellularLocation>
        <location evidence="1">Membrane</location>
        <topology evidence="1">Multi-pass membrane protein</topology>
    </subcellularLocation>
</comment>
<keyword evidence="7" id="KW-0687">Ribonucleoprotein</keyword>
<feature type="transmembrane region" description="Helical" evidence="10">
    <location>
        <begin position="142"/>
        <end position="164"/>
    </location>
</feature>
<accession>A0ABV0TWV6</accession>
<evidence type="ECO:0000313" key="11">
    <source>
        <dbReference type="EMBL" id="MEQ2237405.1"/>
    </source>
</evidence>
<dbReference type="Gene3D" id="6.20.370.70">
    <property type="match status" value="1"/>
</dbReference>
<evidence type="ECO:0000256" key="10">
    <source>
        <dbReference type="SAM" id="Phobius"/>
    </source>
</evidence>
<dbReference type="InterPro" id="IPR021149">
    <property type="entry name" value="OligosaccharylTrfase_OST3/OST6"/>
</dbReference>
<organism evidence="11 12">
    <name type="scientific">Ilyodon furcidens</name>
    <name type="common">goldbreast splitfin</name>
    <dbReference type="NCBI Taxonomy" id="33524"/>
    <lineage>
        <taxon>Eukaryota</taxon>
        <taxon>Metazoa</taxon>
        <taxon>Chordata</taxon>
        <taxon>Craniata</taxon>
        <taxon>Vertebrata</taxon>
        <taxon>Euteleostomi</taxon>
        <taxon>Actinopterygii</taxon>
        <taxon>Neopterygii</taxon>
        <taxon>Teleostei</taxon>
        <taxon>Neoteleostei</taxon>
        <taxon>Acanthomorphata</taxon>
        <taxon>Ovalentaria</taxon>
        <taxon>Atherinomorphae</taxon>
        <taxon>Cyprinodontiformes</taxon>
        <taxon>Goodeidae</taxon>
        <taxon>Ilyodon</taxon>
    </lineage>
</organism>
<protein>
    <recommendedName>
        <fullName evidence="8">Large ribosomal subunit protein eL34</fullName>
    </recommendedName>
    <alternativeName>
        <fullName evidence="9">60S ribosomal protein L34</fullName>
    </alternativeName>
</protein>
<keyword evidence="12" id="KW-1185">Reference proteome</keyword>
<comment type="caution">
    <text evidence="11">The sequence shown here is derived from an EMBL/GenBank/DDBJ whole genome shotgun (WGS) entry which is preliminary data.</text>
</comment>
<feature type="transmembrane region" description="Helical" evidence="10">
    <location>
        <begin position="227"/>
        <end position="250"/>
    </location>
</feature>
<keyword evidence="6 10" id="KW-0472">Membrane</keyword>
<dbReference type="PRINTS" id="PR01250">
    <property type="entry name" value="RIBOSOMALL34"/>
</dbReference>
<comment type="similarity">
    <text evidence="2">Belongs to the eukaryotic ribosomal protein eL34 family.</text>
</comment>
<evidence type="ECO:0000256" key="8">
    <source>
        <dbReference type="ARBA" id="ARBA00035227"/>
    </source>
</evidence>
<evidence type="ECO:0000256" key="4">
    <source>
        <dbReference type="ARBA" id="ARBA00022980"/>
    </source>
</evidence>
<gene>
    <name evidence="11" type="ORF">ILYODFUR_022798</name>
</gene>
<evidence type="ECO:0000313" key="12">
    <source>
        <dbReference type="Proteomes" id="UP001482620"/>
    </source>
</evidence>
<feature type="non-terminal residue" evidence="11">
    <location>
        <position position="255"/>
    </location>
</feature>
<dbReference type="Pfam" id="PF04756">
    <property type="entry name" value="OST3_OST6"/>
    <property type="match status" value="1"/>
</dbReference>
<sequence length="255" mass="28764">MVQRLTYRRRLSYNTASNKTRLSRTPGNRIVYLYTKKVGKAPKSACGICPGRLRGIRAVRPQVLMRLSKTKKHVSRAYGGSMCAKCVRDRIKRAFLIEEQKIVVKVLKAQAQSQKSNIPFAVLECPNIKLKKPSWLHMPSAMTVYAVVIVSYFLITGGIIYDVIVEPPSVGSMTDEHGHQRPVAFLAYRVNGQYIMEGLASSFLFTMGGLGFIILDRSNAPNIPKLNRFLLLFIGFVSVLLSFFMARVFMRMKLP</sequence>
<evidence type="ECO:0000256" key="6">
    <source>
        <dbReference type="ARBA" id="ARBA00023136"/>
    </source>
</evidence>
<reference evidence="11 12" key="1">
    <citation type="submission" date="2021-06" db="EMBL/GenBank/DDBJ databases">
        <authorList>
            <person name="Palmer J.M."/>
        </authorList>
    </citation>
    <scope>NUCLEOTIDE SEQUENCE [LARGE SCALE GENOMIC DNA]</scope>
    <source>
        <strain evidence="12">if_2019</strain>
        <tissue evidence="11">Muscle</tissue>
    </source>
</reference>
<dbReference type="InterPro" id="IPR018065">
    <property type="entry name" value="Ribosomal_eL34_CS"/>
</dbReference>
<dbReference type="PROSITE" id="PS01145">
    <property type="entry name" value="RIBOSOMAL_L34E"/>
    <property type="match status" value="1"/>
</dbReference>
<dbReference type="InterPro" id="IPR038562">
    <property type="entry name" value="Ribosomal_eL34_C_sf"/>
</dbReference>
<evidence type="ECO:0000256" key="5">
    <source>
        <dbReference type="ARBA" id="ARBA00022989"/>
    </source>
</evidence>
<proteinExistence type="inferred from homology"/>
<evidence type="ECO:0000256" key="7">
    <source>
        <dbReference type="ARBA" id="ARBA00023274"/>
    </source>
</evidence>
<feature type="transmembrane region" description="Helical" evidence="10">
    <location>
        <begin position="194"/>
        <end position="215"/>
    </location>
</feature>